<dbReference type="EMBL" id="LR134384">
    <property type="protein sequence ID" value="VEH14217.1"/>
    <property type="molecule type" value="Genomic_DNA"/>
</dbReference>
<organism evidence="2 3">
    <name type="scientific">Segatella oris</name>
    <dbReference type="NCBI Taxonomy" id="28135"/>
    <lineage>
        <taxon>Bacteria</taxon>
        <taxon>Pseudomonadati</taxon>
        <taxon>Bacteroidota</taxon>
        <taxon>Bacteroidia</taxon>
        <taxon>Bacteroidales</taxon>
        <taxon>Prevotellaceae</taxon>
        <taxon>Segatella</taxon>
    </lineage>
</organism>
<accession>A0A448L2M9</accession>
<evidence type="ECO:0000313" key="3">
    <source>
        <dbReference type="Proteomes" id="UP000274578"/>
    </source>
</evidence>
<gene>
    <name evidence="2" type="ORF">NCTC13071_00184</name>
</gene>
<protein>
    <submittedName>
        <fullName evidence="2">Uncharacterized protein</fullName>
    </submittedName>
</protein>
<sequence>MTMWQGNGQEMGGQLGTSCALESPTLANEESQRGD</sequence>
<reference evidence="2 3" key="1">
    <citation type="submission" date="2018-12" db="EMBL/GenBank/DDBJ databases">
        <authorList>
            <consortium name="Pathogen Informatics"/>
        </authorList>
    </citation>
    <scope>NUCLEOTIDE SEQUENCE [LARGE SCALE GENOMIC DNA]</scope>
    <source>
        <strain evidence="2 3">NCTC13071</strain>
    </source>
</reference>
<dbReference type="AlphaFoldDB" id="A0A448L2M9"/>
<evidence type="ECO:0000313" key="2">
    <source>
        <dbReference type="EMBL" id="VEH14217.1"/>
    </source>
</evidence>
<dbReference type="Proteomes" id="UP000274578">
    <property type="component" value="Chromosome 1"/>
</dbReference>
<dbReference type="KEGG" id="poc:NCTC13071_00184"/>
<name>A0A448L2M9_9BACT</name>
<evidence type="ECO:0000256" key="1">
    <source>
        <dbReference type="SAM" id="MobiDB-lite"/>
    </source>
</evidence>
<feature type="region of interest" description="Disordered" evidence="1">
    <location>
        <begin position="1"/>
        <end position="35"/>
    </location>
</feature>
<proteinExistence type="predicted"/>